<accession>A0A6M0RS94</accession>
<dbReference type="AlphaFoldDB" id="A0A6M0RS94"/>
<evidence type="ECO:0000259" key="2">
    <source>
        <dbReference type="Pfam" id="PF12770"/>
    </source>
</evidence>
<dbReference type="InterPro" id="IPR024983">
    <property type="entry name" value="CHAT_dom"/>
</dbReference>
<keyword evidence="1" id="KW-1133">Transmembrane helix</keyword>
<proteinExistence type="predicted"/>
<keyword evidence="1" id="KW-0472">Membrane</keyword>
<evidence type="ECO:0000313" key="3">
    <source>
        <dbReference type="EMBL" id="NEZ58703.1"/>
    </source>
</evidence>
<keyword evidence="1" id="KW-0812">Transmembrane</keyword>
<comment type="caution">
    <text evidence="3">The sequence shown here is derived from an EMBL/GenBank/DDBJ whole genome shotgun (WGS) entry which is preliminary data.</text>
</comment>
<sequence>MEKLYRRWRSRYLQYYDPRSENAQASDLSQGAGALRVSSTGDLSADVRRREEEFCDFFLNWLATDEAAIIERAIWPVANQNIPLDIYLSCDHERLLKLPWEIWARHFVVQSASPDAVRLIRTTEDDRGTEDDRELLAGNISTIKRSGKPRILAVIAQEPELEPFLEKDLQALKKIERAGLANIESFRAKEDESKREVIHRLCETIRDDRGWDGLLFVGHSDDKTSISGAFQLRPNIVLFMKQLAEPLRVAQSNGLRLAIFNSCSGLLIAESLIKLGIQAVVMREPIRSDVALAFLQQLCEGLCQKQDVHEAVIKASEYLKVSGPDSSEYPSAYLLPSFFSPSTIVPFQLEDYGWQKPFKRWGPTRREATTLIAACLIGSQAFVQQPLTEVRQFIQAVFRDVTGQRSNHASPVNTILINQAALNERGIEDTKNINRGLLADVTQKSLEKYQPGVLGYTYQLSNSAEGDIERLFETIESAAVSEKHWFIFPFSAAEEYNKIPDELDQYGVEGEGYFRLPYLDIPANSKTNKQECSYSYLVSLAHVLKQEVPTLKLTSLKREIQSYLHSIKADEQNFCRDLELFSNNTNLYSSVSQFIESVQSIFGWQQIIDFSIPPSHAYHKELASNLLEEDSESSKKPESSNLNTTIVIIGRGLYGDYKSNTVNPPLAVDYWWCDSSLTTAIKPDTVGSQNIKNKQCNRNITKAELYSYSVYNLTTNTSIIRFSDVLAILITGFLGKALSVYLTQFSLERRRQALLCLIPILLSTIVISLQIYVSVRLLVPILVPGFVLFKYLLPIYRSVFHVQVHFGNRKLFNSIFLTRFC</sequence>
<feature type="transmembrane region" description="Helical" evidence="1">
    <location>
        <begin position="754"/>
        <end position="775"/>
    </location>
</feature>
<evidence type="ECO:0000313" key="4">
    <source>
        <dbReference type="Proteomes" id="UP000481033"/>
    </source>
</evidence>
<reference evidence="3 4" key="1">
    <citation type="journal article" date="2020" name="Microb. Ecol.">
        <title>Ecogenomics of the Marine Benthic Filamentous Cyanobacterium Adonisia.</title>
        <authorList>
            <person name="Walter J.M."/>
            <person name="Coutinho F.H."/>
            <person name="Leomil L."/>
            <person name="Hargreaves P.I."/>
            <person name="Campeao M.E."/>
            <person name="Vieira V.V."/>
            <person name="Silva B.S."/>
            <person name="Fistarol G.O."/>
            <person name="Salomon P.S."/>
            <person name="Sawabe T."/>
            <person name="Mino S."/>
            <person name="Hosokawa M."/>
            <person name="Miyashita H."/>
            <person name="Maruyama F."/>
            <person name="van Verk M.C."/>
            <person name="Dutilh B.E."/>
            <person name="Thompson C.C."/>
            <person name="Thompson F.L."/>
        </authorList>
    </citation>
    <scope>NUCLEOTIDE SEQUENCE [LARGE SCALE GENOMIC DNA]</scope>
    <source>
        <strain evidence="3 4">CCMR0081</strain>
    </source>
</reference>
<organism evidence="3 4">
    <name type="scientific">Adonisia turfae CCMR0081</name>
    <dbReference type="NCBI Taxonomy" id="2292702"/>
    <lineage>
        <taxon>Bacteria</taxon>
        <taxon>Bacillati</taxon>
        <taxon>Cyanobacteriota</taxon>
        <taxon>Adonisia</taxon>
        <taxon>Adonisia turfae</taxon>
    </lineage>
</organism>
<gene>
    <name evidence="3" type="ORF">DXZ20_24290</name>
</gene>
<name>A0A6M0RS94_9CYAN</name>
<feature type="transmembrane region" description="Helical" evidence="1">
    <location>
        <begin position="781"/>
        <end position="800"/>
    </location>
</feature>
<keyword evidence="4" id="KW-1185">Reference proteome</keyword>
<feature type="transmembrane region" description="Helical" evidence="1">
    <location>
        <begin position="725"/>
        <end position="742"/>
    </location>
</feature>
<dbReference type="Pfam" id="PF12770">
    <property type="entry name" value="CHAT"/>
    <property type="match status" value="1"/>
</dbReference>
<protein>
    <recommendedName>
        <fullName evidence="2">CHAT domain-containing protein</fullName>
    </recommendedName>
</protein>
<feature type="domain" description="CHAT" evidence="2">
    <location>
        <begin position="85"/>
        <end position="316"/>
    </location>
</feature>
<evidence type="ECO:0000256" key="1">
    <source>
        <dbReference type="SAM" id="Phobius"/>
    </source>
</evidence>
<dbReference type="Proteomes" id="UP000481033">
    <property type="component" value="Unassembled WGS sequence"/>
</dbReference>
<dbReference type="EMBL" id="QXHD01000004">
    <property type="protein sequence ID" value="NEZ58703.1"/>
    <property type="molecule type" value="Genomic_DNA"/>
</dbReference>